<dbReference type="Pfam" id="PF01151">
    <property type="entry name" value="ELO"/>
    <property type="match status" value="1"/>
</dbReference>
<evidence type="ECO:0000256" key="7">
    <source>
        <dbReference type="ARBA" id="ARBA00023098"/>
    </source>
</evidence>
<evidence type="ECO:0000256" key="5">
    <source>
        <dbReference type="ARBA" id="ARBA00022832"/>
    </source>
</evidence>
<evidence type="ECO:0000256" key="2">
    <source>
        <dbReference type="ARBA" id="ARBA00022516"/>
    </source>
</evidence>
<keyword evidence="5 10" id="KW-0276">Fatty acid metabolism</keyword>
<feature type="transmembrane region" description="Helical" evidence="10">
    <location>
        <begin position="59"/>
        <end position="77"/>
    </location>
</feature>
<feature type="transmembrane region" description="Helical" evidence="10">
    <location>
        <begin position="168"/>
        <end position="184"/>
    </location>
</feature>
<feature type="transmembrane region" description="Helical" evidence="10">
    <location>
        <begin position="222"/>
        <end position="249"/>
    </location>
</feature>
<evidence type="ECO:0000256" key="10">
    <source>
        <dbReference type="RuleBase" id="RU361115"/>
    </source>
</evidence>
<evidence type="ECO:0000313" key="11">
    <source>
        <dbReference type="EMBL" id="KAF8820473.1"/>
    </source>
</evidence>
<comment type="similarity">
    <text evidence="10">Belongs to the ELO family.</text>
</comment>
<keyword evidence="8 10" id="KW-0472">Membrane</keyword>
<keyword evidence="7 10" id="KW-0443">Lipid metabolism</keyword>
<dbReference type="Proteomes" id="UP000823046">
    <property type="component" value="Unassembled WGS sequence"/>
</dbReference>
<evidence type="ECO:0000256" key="4">
    <source>
        <dbReference type="ARBA" id="ARBA00022692"/>
    </source>
</evidence>
<dbReference type="PANTHER" id="PTHR11157">
    <property type="entry name" value="FATTY ACID ACYL TRANSFERASE-RELATED"/>
    <property type="match status" value="1"/>
</dbReference>
<keyword evidence="12" id="KW-1185">Reference proteome</keyword>
<comment type="caution">
    <text evidence="11">The sequence shown here is derived from an EMBL/GenBank/DDBJ whole genome shotgun (WGS) entry which is preliminary data.</text>
</comment>
<gene>
    <name evidence="11" type="ORF">IE077_003131</name>
</gene>
<dbReference type="PANTHER" id="PTHR11157:SF17">
    <property type="entry name" value="ELONGATION OF VERY LONG CHAIN FATTY ACIDS PROTEIN 6"/>
    <property type="match status" value="1"/>
</dbReference>
<feature type="transmembrane region" description="Helical" evidence="10">
    <location>
        <begin position="278"/>
        <end position="297"/>
    </location>
</feature>
<evidence type="ECO:0000256" key="8">
    <source>
        <dbReference type="ARBA" id="ARBA00023136"/>
    </source>
</evidence>
<keyword evidence="6 10" id="KW-1133">Transmembrane helix</keyword>
<comment type="catalytic activity">
    <reaction evidence="10">
        <text>an acyl-CoA + malonyl-CoA + H(+) = a 3-oxoacyl-CoA + CO2 + CoA</text>
        <dbReference type="Rhea" id="RHEA:50252"/>
        <dbReference type="ChEBI" id="CHEBI:15378"/>
        <dbReference type="ChEBI" id="CHEBI:16526"/>
        <dbReference type="ChEBI" id="CHEBI:57287"/>
        <dbReference type="ChEBI" id="CHEBI:57384"/>
        <dbReference type="ChEBI" id="CHEBI:58342"/>
        <dbReference type="ChEBI" id="CHEBI:90726"/>
    </reaction>
    <physiologicalReaction direction="left-to-right" evidence="10">
        <dbReference type="Rhea" id="RHEA:50253"/>
    </physiologicalReaction>
</comment>
<feature type="transmembrane region" description="Helical" evidence="10">
    <location>
        <begin position="196"/>
        <end position="215"/>
    </location>
</feature>
<keyword evidence="3 10" id="KW-0808">Transferase</keyword>
<keyword evidence="2 10" id="KW-0444">Lipid biosynthesis</keyword>
<organism evidence="11 12">
    <name type="scientific">Cardiosporidium cionae</name>
    <dbReference type="NCBI Taxonomy" id="476202"/>
    <lineage>
        <taxon>Eukaryota</taxon>
        <taxon>Sar</taxon>
        <taxon>Alveolata</taxon>
        <taxon>Apicomplexa</taxon>
        <taxon>Aconoidasida</taxon>
        <taxon>Nephromycida</taxon>
        <taxon>Cardiosporidium</taxon>
    </lineage>
</organism>
<keyword evidence="4 10" id="KW-0812">Transmembrane</keyword>
<comment type="subcellular location">
    <subcellularLocation>
        <location evidence="1">Membrane</location>
        <topology evidence="1">Multi-pass membrane protein</topology>
    </subcellularLocation>
</comment>
<dbReference type="InterPro" id="IPR002076">
    <property type="entry name" value="ELO_fam"/>
</dbReference>
<accession>A0ABQ7J936</accession>
<feature type="transmembrane region" description="Helical" evidence="10">
    <location>
        <begin position="97"/>
        <end position="120"/>
    </location>
</feature>
<evidence type="ECO:0000256" key="1">
    <source>
        <dbReference type="ARBA" id="ARBA00004141"/>
    </source>
</evidence>
<reference evidence="11 12" key="1">
    <citation type="journal article" date="2020" name="bioRxiv">
        <title>Metabolic contributions of an alphaproteobacterial endosymbiont in the apicomplexan Cardiosporidium cionae.</title>
        <authorList>
            <person name="Hunter E.S."/>
            <person name="Paight C.J."/>
            <person name="Lane C.E."/>
        </authorList>
    </citation>
    <scope>NUCLEOTIDE SEQUENCE [LARGE SCALE GENOMIC DNA]</scope>
    <source>
        <strain evidence="11">ESH_2018</strain>
    </source>
</reference>
<proteinExistence type="inferred from homology"/>
<dbReference type="EMBL" id="JADAQX010000376">
    <property type="protein sequence ID" value="KAF8820473.1"/>
    <property type="molecule type" value="Genomic_DNA"/>
</dbReference>
<evidence type="ECO:0000256" key="3">
    <source>
        <dbReference type="ARBA" id="ARBA00022679"/>
    </source>
</evidence>
<evidence type="ECO:0000256" key="6">
    <source>
        <dbReference type="ARBA" id="ARBA00022989"/>
    </source>
</evidence>
<evidence type="ECO:0000256" key="9">
    <source>
        <dbReference type="ARBA" id="ARBA00023160"/>
    </source>
</evidence>
<protein>
    <recommendedName>
        <fullName evidence="10">Elongation of fatty acids protein</fullName>
        <ecNumber evidence="10">2.3.1.-</ecNumber>
    </recommendedName>
</protein>
<feature type="transmembrane region" description="Helical" evidence="10">
    <location>
        <begin position="140"/>
        <end position="163"/>
    </location>
</feature>
<evidence type="ECO:0000313" key="12">
    <source>
        <dbReference type="Proteomes" id="UP000823046"/>
    </source>
</evidence>
<dbReference type="EC" id="2.3.1.-" evidence="10"/>
<keyword evidence="9 10" id="KW-0275">Fatty acid biosynthesis</keyword>
<dbReference type="PROSITE" id="PS01188">
    <property type="entry name" value="ELO"/>
    <property type="match status" value="1"/>
</dbReference>
<name>A0ABQ7J936_9APIC</name>
<dbReference type="InterPro" id="IPR030457">
    <property type="entry name" value="ELO_CS"/>
</dbReference>
<sequence>MDSSSENIPVVHTEAGGNIPLMHYPRGFVDKFPWLGRYFANIELEFVGETVTSWCRNNYWIAPAIVSVYLFLCYFCTKRMKTRSAFDLRRTLKLWNLLLAIFSIAGMIRVVPHLVYMLLTYGFEGTICLPARMTYSDGPVGLWVFIYMVSKYFELIDTVFIVLRKRPLSFLHWYHHATVLWYTWDACCAELPAGIYFVAMNYTVHAVMYFYYFLAAQMKRPLAWGIFVTIAQISQMFIGIGVTVVSMYYSSIYTHTEMEMTHLFSPLAPLHSISRRNIYAAGLMYSTYLYLFAEYFVRRYIWKSRPDAFSKPKIV</sequence>